<name>A0A9Q1KMG2_9CARY</name>
<dbReference type="InterPro" id="IPR015202">
    <property type="entry name" value="GO-like_E_set"/>
</dbReference>
<dbReference type="InterPro" id="IPR014756">
    <property type="entry name" value="Ig_E-set"/>
</dbReference>
<dbReference type="OrthoDB" id="2019572at2759"/>
<dbReference type="Pfam" id="PF07250">
    <property type="entry name" value="Glyoxal_oxid_N"/>
    <property type="match status" value="1"/>
</dbReference>
<sequence length="225" mass="24996">MPMGWVMGDMVLLPNGDVLIINGAGLGTVGWELGRDPVMALVAYCPDGVLRLRFKIQEKARIPRMYHSSAVLLRDGRVLVGASNLHELSSFTKVLFPNELSLEAFSPQYLDPTQLGLRPVVLDRKSSSTLKYGSLFRIKFSIARSLRPESIKITMIRLPFTTHSFSTSQRSHQYDAVNNHPDGLTVISNRGKDAQVYTHSSTRLLYVICGPSGDVPNEGIWVQLL</sequence>
<dbReference type="AlphaFoldDB" id="A0A9Q1KMG2"/>
<dbReference type="InterPro" id="IPR037293">
    <property type="entry name" value="Gal_Oxidase_central_sf"/>
</dbReference>
<evidence type="ECO:0000313" key="5">
    <source>
        <dbReference type="Proteomes" id="UP001153076"/>
    </source>
</evidence>
<reference evidence="4" key="1">
    <citation type="submission" date="2022-04" db="EMBL/GenBank/DDBJ databases">
        <title>Carnegiea gigantea Genome sequencing and assembly v2.</title>
        <authorList>
            <person name="Copetti D."/>
            <person name="Sanderson M.J."/>
            <person name="Burquez A."/>
            <person name="Wojciechowski M.F."/>
        </authorList>
    </citation>
    <scope>NUCLEOTIDE SEQUENCE</scope>
    <source>
        <strain evidence="4">SGP5-SGP5p</strain>
        <tissue evidence="4">Aerial part</tissue>
    </source>
</reference>
<dbReference type="SUPFAM" id="SSF81296">
    <property type="entry name" value="E set domains"/>
    <property type="match status" value="1"/>
</dbReference>
<dbReference type="PANTHER" id="PTHR32208">
    <property type="entry name" value="SECRETED PROTEIN-RELATED"/>
    <property type="match status" value="1"/>
</dbReference>
<accession>A0A9Q1KMG2</accession>
<protein>
    <recommendedName>
        <fullName evidence="6">Galactose oxidase-like Early set domain-containing protein</fullName>
    </recommendedName>
</protein>
<gene>
    <name evidence="4" type="ORF">Cgig2_005846</name>
</gene>
<feature type="domain" description="Glyoxal oxidase N-terminal" evidence="2">
    <location>
        <begin position="1"/>
        <end position="109"/>
    </location>
</feature>
<dbReference type="Proteomes" id="UP001153076">
    <property type="component" value="Unassembled WGS sequence"/>
</dbReference>
<keyword evidence="5" id="KW-1185">Reference proteome</keyword>
<organism evidence="4 5">
    <name type="scientific">Carnegiea gigantea</name>
    <dbReference type="NCBI Taxonomy" id="171969"/>
    <lineage>
        <taxon>Eukaryota</taxon>
        <taxon>Viridiplantae</taxon>
        <taxon>Streptophyta</taxon>
        <taxon>Embryophyta</taxon>
        <taxon>Tracheophyta</taxon>
        <taxon>Spermatophyta</taxon>
        <taxon>Magnoliopsida</taxon>
        <taxon>eudicotyledons</taxon>
        <taxon>Gunneridae</taxon>
        <taxon>Pentapetalae</taxon>
        <taxon>Caryophyllales</taxon>
        <taxon>Cactineae</taxon>
        <taxon>Cactaceae</taxon>
        <taxon>Cactoideae</taxon>
        <taxon>Echinocereeae</taxon>
        <taxon>Carnegiea</taxon>
    </lineage>
</organism>
<evidence type="ECO:0000259" key="3">
    <source>
        <dbReference type="Pfam" id="PF09118"/>
    </source>
</evidence>
<dbReference type="InterPro" id="IPR013783">
    <property type="entry name" value="Ig-like_fold"/>
</dbReference>
<dbReference type="InterPro" id="IPR009880">
    <property type="entry name" value="Glyoxal_oxidase_N"/>
</dbReference>
<dbReference type="Gene3D" id="2.60.40.10">
    <property type="entry name" value="Immunoglobulins"/>
    <property type="match status" value="1"/>
</dbReference>
<dbReference type="InterPro" id="IPR011043">
    <property type="entry name" value="Gal_Oxase/kelch_b-propeller"/>
</dbReference>
<proteinExistence type="predicted"/>
<dbReference type="Pfam" id="PF09118">
    <property type="entry name" value="GO-like_E_set"/>
    <property type="match status" value="1"/>
</dbReference>
<comment type="caution">
    <text evidence="4">The sequence shown here is derived from an EMBL/GenBank/DDBJ whole genome shotgun (WGS) entry which is preliminary data.</text>
</comment>
<evidence type="ECO:0000259" key="2">
    <source>
        <dbReference type="Pfam" id="PF07250"/>
    </source>
</evidence>
<evidence type="ECO:0000256" key="1">
    <source>
        <dbReference type="ARBA" id="ARBA00022729"/>
    </source>
</evidence>
<dbReference type="Gene3D" id="2.130.10.80">
    <property type="entry name" value="Galactose oxidase/kelch, beta-propeller"/>
    <property type="match status" value="1"/>
</dbReference>
<keyword evidence="1" id="KW-0732">Signal</keyword>
<evidence type="ECO:0008006" key="6">
    <source>
        <dbReference type="Google" id="ProtNLM"/>
    </source>
</evidence>
<dbReference type="EMBL" id="JAKOGI010000057">
    <property type="protein sequence ID" value="KAJ8446315.1"/>
    <property type="molecule type" value="Genomic_DNA"/>
</dbReference>
<evidence type="ECO:0000313" key="4">
    <source>
        <dbReference type="EMBL" id="KAJ8446315.1"/>
    </source>
</evidence>
<dbReference type="PANTHER" id="PTHR32208:SF62">
    <property type="entry name" value="OXIDASE, PUTATIVE, EXPRESSED-RELATED"/>
    <property type="match status" value="1"/>
</dbReference>
<dbReference type="SUPFAM" id="SSF50965">
    <property type="entry name" value="Galactose oxidase, central domain"/>
    <property type="match status" value="1"/>
</dbReference>
<feature type="domain" description="Galactose oxidase-like Early set" evidence="3">
    <location>
        <begin position="118"/>
        <end position="223"/>
    </location>
</feature>